<dbReference type="SUPFAM" id="SSF56349">
    <property type="entry name" value="DNA breaking-rejoining enzymes"/>
    <property type="match status" value="1"/>
</dbReference>
<protein>
    <recommendedName>
        <fullName evidence="2">Tyr recombinase domain-containing protein</fullName>
    </recommendedName>
</protein>
<reference evidence="3" key="1">
    <citation type="submission" date="2022-12" db="EMBL/GenBank/DDBJ databases">
        <title>New Phytohabitans aurantiacus sp. RD004123 nov., an actinomycete isolated from soil.</title>
        <authorList>
            <person name="Triningsih D.W."/>
            <person name="Harunari E."/>
            <person name="Igarashi Y."/>
        </authorList>
    </citation>
    <scope>NUCLEOTIDE SEQUENCE</scope>
    <source>
        <strain evidence="3">RD004123</strain>
    </source>
</reference>
<dbReference type="Gene3D" id="1.10.443.10">
    <property type="entry name" value="Intergrase catalytic core"/>
    <property type="match status" value="1"/>
</dbReference>
<dbReference type="Proteomes" id="UP001144280">
    <property type="component" value="Unassembled WGS sequence"/>
</dbReference>
<dbReference type="EMBL" id="BSDI01000003">
    <property type="protein sequence ID" value="GLH95593.1"/>
    <property type="molecule type" value="Genomic_DNA"/>
</dbReference>
<dbReference type="InterPro" id="IPR013762">
    <property type="entry name" value="Integrase-like_cat_sf"/>
</dbReference>
<keyword evidence="4" id="KW-1185">Reference proteome</keyword>
<evidence type="ECO:0000256" key="1">
    <source>
        <dbReference type="ARBA" id="ARBA00023172"/>
    </source>
</evidence>
<evidence type="ECO:0000313" key="3">
    <source>
        <dbReference type="EMBL" id="GLH95593.1"/>
    </source>
</evidence>
<dbReference type="PROSITE" id="PS51898">
    <property type="entry name" value="TYR_RECOMBINASE"/>
    <property type="match status" value="1"/>
</dbReference>
<dbReference type="InterPro" id="IPR002104">
    <property type="entry name" value="Integrase_catalytic"/>
</dbReference>
<comment type="caution">
    <text evidence="3">The sequence shown here is derived from an EMBL/GenBank/DDBJ whole genome shotgun (WGS) entry which is preliminary data.</text>
</comment>
<gene>
    <name evidence="3" type="ORF">Pa4123_08650</name>
</gene>
<organism evidence="3 4">
    <name type="scientific">Phytohabitans aurantiacus</name>
    <dbReference type="NCBI Taxonomy" id="3016789"/>
    <lineage>
        <taxon>Bacteria</taxon>
        <taxon>Bacillati</taxon>
        <taxon>Actinomycetota</taxon>
        <taxon>Actinomycetes</taxon>
        <taxon>Micromonosporales</taxon>
        <taxon>Micromonosporaceae</taxon>
    </lineage>
</organism>
<dbReference type="InterPro" id="IPR011010">
    <property type="entry name" value="DNA_brk_join_enz"/>
</dbReference>
<dbReference type="Pfam" id="PF00589">
    <property type="entry name" value="Phage_integrase"/>
    <property type="match status" value="1"/>
</dbReference>
<feature type="domain" description="Tyr recombinase" evidence="2">
    <location>
        <begin position="12"/>
        <end position="184"/>
    </location>
</feature>
<name>A0ABQ5QM27_9ACTN</name>
<keyword evidence="1" id="KW-0233">DNA recombination</keyword>
<accession>A0ABQ5QM27</accession>
<evidence type="ECO:0000313" key="4">
    <source>
        <dbReference type="Proteomes" id="UP001144280"/>
    </source>
</evidence>
<sequence>MDRWRDTGEVPGPVMVWTPAQTGAFLDHAARYDPALYPLFHLVAHRGLRRGEAVGLGDADTHLDHAEITITQQLTTAGRSVQRKPPKSDAGHRVIALDSGTVAALRAYRAHRPATDDSGLFFVRPDGQPWHPDTVSRRFRRLIDDASLPPVRLHDLQHGAATLALAAGATSRSSRPPWATRPWP</sequence>
<proteinExistence type="predicted"/>
<evidence type="ECO:0000259" key="2">
    <source>
        <dbReference type="PROSITE" id="PS51898"/>
    </source>
</evidence>